<dbReference type="EMBL" id="DF844436">
    <property type="protein sequence ID" value="GAT48287.1"/>
    <property type="molecule type" value="Genomic_DNA"/>
</dbReference>
<proteinExistence type="predicted"/>
<evidence type="ECO:0000313" key="2">
    <source>
        <dbReference type="Proteomes" id="UP000815677"/>
    </source>
</evidence>
<feature type="non-terminal residue" evidence="1">
    <location>
        <position position="1"/>
    </location>
</feature>
<gene>
    <name evidence="1" type="ORF">MCHLO_05708</name>
</gene>
<reference evidence="1" key="1">
    <citation type="submission" date="2014-09" db="EMBL/GenBank/DDBJ databases">
        <title>Genome sequence of the luminous mushroom Mycena chlorophos for searching fungal bioluminescence genes.</title>
        <authorList>
            <person name="Tanaka Y."/>
            <person name="Kasuga D."/>
            <person name="Oba Y."/>
            <person name="Hase S."/>
            <person name="Sato K."/>
            <person name="Oba Y."/>
            <person name="Sakakibara Y."/>
        </authorList>
    </citation>
    <scope>NUCLEOTIDE SEQUENCE</scope>
</reference>
<sequence>VPSILALHTRSDNFPSLRNLFKTFHIPTPDAYALCAALSASLEIFGSFLASTEHLPDAFWAALFSGELLPKLKGVVLSPRRTQIPVLIKEIARNWDGETPRLEPLGVVFNVIMPEEREGIEQDLEPLERFRAVGRVISWV</sequence>
<name>A0ABQ0LAX5_MYCCL</name>
<organism evidence="1 2">
    <name type="scientific">Mycena chlorophos</name>
    <name type="common">Agaric fungus</name>
    <name type="synonym">Agaricus chlorophos</name>
    <dbReference type="NCBI Taxonomy" id="658473"/>
    <lineage>
        <taxon>Eukaryota</taxon>
        <taxon>Fungi</taxon>
        <taxon>Dikarya</taxon>
        <taxon>Basidiomycota</taxon>
        <taxon>Agaricomycotina</taxon>
        <taxon>Agaricomycetes</taxon>
        <taxon>Agaricomycetidae</taxon>
        <taxon>Agaricales</taxon>
        <taxon>Marasmiineae</taxon>
        <taxon>Mycenaceae</taxon>
        <taxon>Mycena</taxon>
    </lineage>
</organism>
<accession>A0ABQ0LAX5</accession>
<evidence type="ECO:0000313" key="1">
    <source>
        <dbReference type="EMBL" id="GAT48287.1"/>
    </source>
</evidence>
<keyword evidence="2" id="KW-1185">Reference proteome</keyword>
<dbReference type="Proteomes" id="UP000815677">
    <property type="component" value="Unassembled WGS sequence"/>
</dbReference>
<protein>
    <submittedName>
        <fullName evidence="1">Uncharacterized protein</fullName>
    </submittedName>
</protein>